<sequence length="218" mass="23472">MRQRGEFGRGTLRKPVTLPVARPQSMVCARATAALHGEVTGARGSSLEKDGRSKRRSSNVSGTKALVAFPPPRRTPNEDGGSACAVVWRVPSLRVNVSQAETPALLPCSSRPLRFLAAGAPIPRQGFSNEAQSHTEKGGQSTNNNKGKPLIFARQRGGGGAWPCARAQGRPLYANEEATSYKQQARSRLTLKTQAPEKWHSYAAGRPSARCRKLAFEA</sequence>
<gene>
    <name evidence="2" type="ORF">AAFF_G00399520</name>
</gene>
<feature type="region of interest" description="Disordered" evidence="1">
    <location>
        <begin position="38"/>
        <end position="80"/>
    </location>
</feature>
<name>A0AAD7WKK0_9TELE</name>
<feature type="compositionally biased region" description="Polar residues" evidence="1">
    <location>
        <begin position="126"/>
        <end position="146"/>
    </location>
</feature>
<evidence type="ECO:0000313" key="2">
    <source>
        <dbReference type="EMBL" id="KAJ8400258.1"/>
    </source>
</evidence>
<evidence type="ECO:0000256" key="1">
    <source>
        <dbReference type="SAM" id="MobiDB-lite"/>
    </source>
</evidence>
<comment type="caution">
    <text evidence="2">The sequence shown here is derived from an EMBL/GenBank/DDBJ whole genome shotgun (WGS) entry which is preliminary data.</text>
</comment>
<organism evidence="2 3">
    <name type="scientific">Aldrovandia affinis</name>
    <dbReference type="NCBI Taxonomy" id="143900"/>
    <lineage>
        <taxon>Eukaryota</taxon>
        <taxon>Metazoa</taxon>
        <taxon>Chordata</taxon>
        <taxon>Craniata</taxon>
        <taxon>Vertebrata</taxon>
        <taxon>Euteleostomi</taxon>
        <taxon>Actinopterygii</taxon>
        <taxon>Neopterygii</taxon>
        <taxon>Teleostei</taxon>
        <taxon>Notacanthiformes</taxon>
        <taxon>Halosauridae</taxon>
        <taxon>Aldrovandia</taxon>
    </lineage>
</organism>
<dbReference type="EMBL" id="JAINUG010000078">
    <property type="protein sequence ID" value="KAJ8400258.1"/>
    <property type="molecule type" value="Genomic_DNA"/>
</dbReference>
<reference evidence="2" key="1">
    <citation type="journal article" date="2023" name="Science">
        <title>Genome structures resolve the early diversification of teleost fishes.</title>
        <authorList>
            <person name="Parey E."/>
            <person name="Louis A."/>
            <person name="Montfort J."/>
            <person name="Bouchez O."/>
            <person name="Roques C."/>
            <person name="Iampietro C."/>
            <person name="Lluch J."/>
            <person name="Castinel A."/>
            <person name="Donnadieu C."/>
            <person name="Desvignes T."/>
            <person name="Floi Bucao C."/>
            <person name="Jouanno E."/>
            <person name="Wen M."/>
            <person name="Mejri S."/>
            <person name="Dirks R."/>
            <person name="Jansen H."/>
            <person name="Henkel C."/>
            <person name="Chen W.J."/>
            <person name="Zahm M."/>
            <person name="Cabau C."/>
            <person name="Klopp C."/>
            <person name="Thompson A.W."/>
            <person name="Robinson-Rechavi M."/>
            <person name="Braasch I."/>
            <person name="Lecointre G."/>
            <person name="Bobe J."/>
            <person name="Postlethwait J.H."/>
            <person name="Berthelot C."/>
            <person name="Roest Crollius H."/>
            <person name="Guiguen Y."/>
        </authorList>
    </citation>
    <scope>NUCLEOTIDE SEQUENCE</scope>
    <source>
        <strain evidence="2">NC1722</strain>
    </source>
</reference>
<accession>A0AAD7WKK0</accession>
<evidence type="ECO:0000313" key="3">
    <source>
        <dbReference type="Proteomes" id="UP001221898"/>
    </source>
</evidence>
<keyword evidence="3" id="KW-1185">Reference proteome</keyword>
<proteinExistence type="predicted"/>
<dbReference type="Proteomes" id="UP001221898">
    <property type="component" value="Unassembled WGS sequence"/>
</dbReference>
<feature type="region of interest" description="Disordered" evidence="1">
    <location>
        <begin position="124"/>
        <end position="148"/>
    </location>
</feature>
<dbReference type="AlphaFoldDB" id="A0AAD7WKK0"/>
<protein>
    <submittedName>
        <fullName evidence="2">Uncharacterized protein</fullName>
    </submittedName>
</protein>